<evidence type="ECO:0008006" key="3">
    <source>
        <dbReference type="Google" id="ProtNLM"/>
    </source>
</evidence>
<accession>A0A0Q9ZKK8</accession>
<evidence type="ECO:0000313" key="1">
    <source>
        <dbReference type="EMBL" id="KRG30234.1"/>
    </source>
</evidence>
<comment type="caution">
    <text evidence="1">The sequence shown here is derived from an EMBL/GenBank/DDBJ whole genome shotgun (WGS) entry which is preliminary data.</text>
</comment>
<dbReference type="EMBL" id="LKTP01000002">
    <property type="protein sequence ID" value="KRG30234.1"/>
    <property type="molecule type" value="Genomic_DNA"/>
</dbReference>
<keyword evidence="2" id="KW-1185">Reference proteome</keyword>
<evidence type="ECO:0000313" key="2">
    <source>
        <dbReference type="Proteomes" id="UP000051643"/>
    </source>
</evidence>
<proteinExistence type="predicted"/>
<sequence length="128" mass="14971">MTQRIKTIKLIDIDLEFYDRMVISKVKEDVVFQLAHVEQILRICNEVFEGRNYVYISNRSNNYNVNPTIYFELKEIKSLSGIAIVSERFEALKVANFEKQFSPIPFDIFSNMDEARAWAKTLLKKAGL</sequence>
<dbReference type="Proteomes" id="UP000051643">
    <property type="component" value="Unassembled WGS sequence"/>
</dbReference>
<dbReference type="AlphaFoldDB" id="A0A0Q9ZKK8"/>
<gene>
    <name evidence="1" type="ORF">APR42_13695</name>
</gene>
<reference evidence="1" key="1">
    <citation type="submission" date="2015-10" db="EMBL/GenBank/DDBJ databases">
        <title>Draft genome sequence of Salegentibacter mishustinae KCTC 12263.</title>
        <authorList>
            <person name="Lin W."/>
            <person name="Zheng Q."/>
        </authorList>
    </citation>
    <scope>NUCLEOTIDE SEQUENCE [LARGE SCALE GENOMIC DNA]</scope>
    <source>
        <strain evidence="1">KCTC 12263</strain>
    </source>
</reference>
<organism evidence="1 2">
    <name type="scientific">Salegentibacter mishustinae</name>
    <dbReference type="NCBI Taxonomy" id="270918"/>
    <lineage>
        <taxon>Bacteria</taxon>
        <taxon>Pseudomonadati</taxon>
        <taxon>Bacteroidota</taxon>
        <taxon>Flavobacteriia</taxon>
        <taxon>Flavobacteriales</taxon>
        <taxon>Flavobacteriaceae</taxon>
        <taxon>Salegentibacter</taxon>
    </lineage>
</organism>
<name>A0A0Q9ZKK8_9FLAO</name>
<dbReference type="STRING" id="270918.APR42_13695"/>
<protein>
    <recommendedName>
        <fullName evidence="3">STAS/SEC14 domain-containing protein</fullName>
    </recommendedName>
</protein>